<evidence type="ECO:0000313" key="4">
    <source>
        <dbReference type="Proteomes" id="UP001596410"/>
    </source>
</evidence>
<dbReference type="PANTHER" id="PTHR11895">
    <property type="entry name" value="TRANSAMIDASE"/>
    <property type="match status" value="1"/>
</dbReference>
<dbReference type="InterPro" id="IPR053844">
    <property type="entry name" value="AH_C"/>
</dbReference>
<comment type="caution">
    <text evidence="3">The sequence shown here is derived from an EMBL/GenBank/DDBJ whole genome shotgun (WGS) entry which is preliminary data.</text>
</comment>
<dbReference type="GO" id="GO:0004039">
    <property type="term" value="F:allophanate hydrolase activity"/>
    <property type="evidence" value="ECO:0007669"/>
    <property type="project" value="UniProtKB-EC"/>
</dbReference>
<dbReference type="RefSeq" id="WP_204709485.1">
    <property type="nucleotide sequence ID" value="NZ_JBHSZV010000027.1"/>
</dbReference>
<name>A0ABW2EMI0_9BACI</name>
<dbReference type="Pfam" id="PF21986">
    <property type="entry name" value="AH_C"/>
    <property type="match status" value="1"/>
</dbReference>
<feature type="domain" description="Amidase" evidence="1">
    <location>
        <begin position="17"/>
        <end position="425"/>
    </location>
</feature>
<dbReference type="NCBIfam" id="NF006043">
    <property type="entry name" value="PRK08186.1"/>
    <property type="match status" value="1"/>
</dbReference>
<dbReference type="InterPro" id="IPR000120">
    <property type="entry name" value="Amidase"/>
</dbReference>
<organism evidence="3 4">
    <name type="scientific">Halobacillus seohaensis</name>
    <dbReference type="NCBI Taxonomy" id="447421"/>
    <lineage>
        <taxon>Bacteria</taxon>
        <taxon>Bacillati</taxon>
        <taxon>Bacillota</taxon>
        <taxon>Bacilli</taxon>
        <taxon>Bacillales</taxon>
        <taxon>Bacillaceae</taxon>
        <taxon>Halobacillus</taxon>
    </lineage>
</organism>
<reference evidence="4" key="1">
    <citation type="journal article" date="2019" name="Int. J. Syst. Evol. Microbiol.">
        <title>The Global Catalogue of Microorganisms (GCM) 10K type strain sequencing project: providing services to taxonomists for standard genome sequencing and annotation.</title>
        <authorList>
            <consortium name="The Broad Institute Genomics Platform"/>
            <consortium name="The Broad Institute Genome Sequencing Center for Infectious Disease"/>
            <person name="Wu L."/>
            <person name="Ma J."/>
        </authorList>
    </citation>
    <scope>NUCLEOTIDE SEQUENCE [LARGE SCALE GENOMIC DNA]</scope>
    <source>
        <strain evidence="4">CGMCC 4.1621</strain>
    </source>
</reference>
<dbReference type="InterPro" id="IPR023631">
    <property type="entry name" value="Amidase_dom"/>
</dbReference>
<evidence type="ECO:0000259" key="1">
    <source>
        <dbReference type="Pfam" id="PF01425"/>
    </source>
</evidence>
<accession>A0ABW2EMI0</accession>
<dbReference type="Pfam" id="PF01425">
    <property type="entry name" value="Amidase"/>
    <property type="match status" value="1"/>
</dbReference>
<feature type="domain" description="Allophanate hydrolase C-terminal" evidence="2">
    <location>
        <begin position="453"/>
        <end position="571"/>
    </location>
</feature>
<evidence type="ECO:0000259" key="2">
    <source>
        <dbReference type="Pfam" id="PF21986"/>
    </source>
</evidence>
<dbReference type="InterPro" id="IPR014085">
    <property type="entry name" value="Allophanate_hydrolase"/>
</dbReference>
<dbReference type="Gene3D" id="3.10.490.10">
    <property type="entry name" value="Gamma-glutamyl cyclotransferase-like"/>
    <property type="match status" value="1"/>
</dbReference>
<dbReference type="Proteomes" id="UP001596410">
    <property type="component" value="Unassembled WGS sequence"/>
</dbReference>
<protein>
    <submittedName>
        <fullName evidence="3">Allophanate hydrolase</fullName>
        <ecNumber evidence="3">3.5.1.54</ecNumber>
    </submittedName>
</protein>
<dbReference type="NCBIfam" id="TIGR02713">
    <property type="entry name" value="allophanate_hyd"/>
    <property type="match status" value="1"/>
</dbReference>
<keyword evidence="3" id="KW-0378">Hydrolase</keyword>
<proteinExistence type="predicted"/>
<dbReference type="InterPro" id="IPR036928">
    <property type="entry name" value="AS_sf"/>
</dbReference>
<dbReference type="EC" id="3.5.1.54" evidence="3"/>
<dbReference type="EMBL" id="JBHSZV010000027">
    <property type="protein sequence ID" value="MFC7062437.1"/>
    <property type="molecule type" value="Genomic_DNA"/>
</dbReference>
<keyword evidence="4" id="KW-1185">Reference proteome</keyword>
<dbReference type="PANTHER" id="PTHR11895:SF169">
    <property type="entry name" value="GLUTAMYL-TRNA(GLN) AMIDOTRANSFERASE"/>
    <property type="match status" value="1"/>
</dbReference>
<dbReference type="Gene3D" id="1.20.58.1700">
    <property type="match status" value="1"/>
</dbReference>
<evidence type="ECO:0000313" key="3">
    <source>
        <dbReference type="EMBL" id="MFC7062437.1"/>
    </source>
</evidence>
<dbReference type="SUPFAM" id="SSF75304">
    <property type="entry name" value="Amidase signature (AS) enzymes"/>
    <property type="match status" value="1"/>
</dbReference>
<sequence>MGWLRENYQNGSTNPLEVVEEIIHRAQKNKDMNIWVTPPDMKWIKPYIDRLEALNPADAPLWGIPFAIKDNIDLAGVLTTAGCVEYGYTPNEHAIVVERLISAGAIPVGKANLDQFATGLVGTRSPYGEVHNALREELISGGSSAGSAVAVAKGQAVFSLGTDTAGSGRVPAALNNLVGYKPSLGAWSTKGVIPACESLDCVTVFSHSLTDALTVDGSARGEELSDPWSKKIPAPVYETPEKIYLPKDPLGFYGTYAEEYQEAWDAALEKIKQLNLPVEYIDTTLFSEAAEILYGGPWIAERWAALGEFIESHPDTAFPATEKVLRSGSEEKYDASTLFKAMHKLQALKKEAKNLLQNAVLVMPTCGGTWTREEVRENPISTNSDMGRYTNHCNLLDLSAVAIPAGEAAPDTPFGITLFSLSDQEGLITGTADWFIGKSFESQGEFKEDTTYLAVCGLHMRGYPLETQMQECGAEFIKEAVTAPKYQLIQIPSNPAKPGMIKQHQGGAAIQLEIWEMPLKSLGSFTTSIPAPLGIGKVELEDGTEVPGFICEGYAETVSEDITALGGWRQVKSLI</sequence>
<gene>
    <name evidence="3" type="primary">atzF</name>
    <name evidence="3" type="ORF">ACFQIC_11270</name>
</gene>
<dbReference type="Gene3D" id="3.90.1300.10">
    <property type="entry name" value="Amidase signature (AS) domain"/>
    <property type="match status" value="1"/>
</dbReference>